<reference evidence="12 13" key="1">
    <citation type="journal article" date="2017" name="Mol. Biol. Evol.">
        <title>The 4-celled Tetrabaena socialis nuclear genome reveals the essential components for genetic control of cell number at the origin of multicellularity in the volvocine lineage.</title>
        <authorList>
            <person name="Featherston J."/>
            <person name="Arakaki Y."/>
            <person name="Hanschen E.R."/>
            <person name="Ferris P.J."/>
            <person name="Michod R.E."/>
            <person name="Olson B.J.S.C."/>
            <person name="Nozaki H."/>
            <person name="Durand P.M."/>
        </authorList>
    </citation>
    <scope>NUCLEOTIDE SEQUENCE [LARGE SCALE GENOMIC DNA]</scope>
    <source>
        <strain evidence="12 13">NIES-571</strain>
    </source>
</reference>
<gene>
    <name evidence="12" type="ORF">TSOC_011250</name>
</gene>
<dbReference type="OrthoDB" id="28092at2759"/>
<accession>A0A2J7ZRE3</accession>
<evidence type="ECO:0000259" key="11">
    <source>
        <dbReference type="Pfam" id="PF07774"/>
    </source>
</evidence>
<evidence type="ECO:0000313" key="12">
    <source>
        <dbReference type="EMBL" id="PNH02834.1"/>
    </source>
</evidence>
<comment type="caution">
    <text evidence="12">The sequence shown here is derived from an EMBL/GenBank/DDBJ whole genome shotgun (WGS) entry which is preliminary data.</text>
</comment>
<keyword evidence="8 10" id="KW-0472">Membrane</keyword>
<sequence>QVACSLELYDATPGREFSVLDYLFNPNSTRAVSSFDPAPLEVLSQVFFSRLVPVAGGTTRTEQGITAKQLLLVTNTDQVYALDRRWVDPRRPRKQKLTQDEMEEGLVPYQDTLPLAPLSFATLDKQVLGARGVLVEPTRLESTCLLLVQGVDLFYTRLSPAKGFDSLEDDFNYVLLLLALAGLLAGSGALQYLSKQSALKQKWK</sequence>
<dbReference type="Pfam" id="PF07774">
    <property type="entry name" value="EMC1_C"/>
    <property type="match status" value="1"/>
</dbReference>
<dbReference type="PANTHER" id="PTHR21573:SF0">
    <property type="entry name" value="ER MEMBRANE PROTEIN COMPLEX SUBUNIT 1"/>
    <property type="match status" value="1"/>
</dbReference>
<keyword evidence="13" id="KW-1185">Reference proteome</keyword>
<evidence type="ECO:0000256" key="1">
    <source>
        <dbReference type="ARBA" id="ARBA00004115"/>
    </source>
</evidence>
<comment type="similarity">
    <text evidence="2">Belongs to the EMC1 family.</text>
</comment>
<dbReference type="InterPro" id="IPR011678">
    <property type="entry name" value="EMC1_C"/>
</dbReference>
<dbReference type="Proteomes" id="UP000236333">
    <property type="component" value="Unassembled WGS sequence"/>
</dbReference>
<keyword evidence="6" id="KW-0256">Endoplasmic reticulum</keyword>
<dbReference type="EMBL" id="PGGS01000589">
    <property type="protein sequence ID" value="PNH02834.1"/>
    <property type="molecule type" value="Genomic_DNA"/>
</dbReference>
<keyword evidence="4 10" id="KW-0812">Transmembrane</keyword>
<organism evidence="12 13">
    <name type="scientific">Tetrabaena socialis</name>
    <dbReference type="NCBI Taxonomy" id="47790"/>
    <lineage>
        <taxon>Eukaryota</taxon>
        <taxon>Viridiplantae</taxon>
        <taxon>Chlorophyta</taxon>
        <taxon>core chlorophytes</taxon>
        <taxon>Chlorophyceae</taxon>
        <taxon>CS clade</taxon>
        <taxon>Chlamydomonadales</taxon>
        <taxon>Tetrabaenaceae</taxon>
        <taxon>Tetrabaena</taxon>
    </lineage>
</organism>
<evidence type="ECO:0000256" key="10">
    <source>
        <dbReference type="SAM" id="Phobius"/>
    </source>
</evidence>
<dbReference type="GO" id="GO:0072546">
    <property type="term" value="C:EMC complex"/>
    <property type="evidence" value="ECO:0007669"/>
    <property type="project" value="InterPro"/>
</dbReference>
<name>A0A2J7ZRE3_9CHLO</name>
<dbReference type="GO" id="GO:0034975">
    <property type="term" value="P:protein folding in endoplasmic reticulum"/>
    <property type="evidence" value="ECO:0007669"/>
    <property type="project" value="TreeGrafter"/>
</dbReference>
<evidence type="ECO:0000313" key="13">
    <source>
        <dbReference type="Proteomes" id="UP000236333"/>
    </source>
</evidence>
<evidence type="ECO:0000256" key="4">
    <source>
        <dbReference type="ARBA" id="ARBA00022692"/>
    </source>
</evidence>
<dbReference type="AlphaFoldDB" id="A0A2J7ZRE3"/>
<protein>
    <recommendedName>
        <fullName evidence="3">ER membrane protein complex subunit 1</fullName>
    </recommendedName>
</protein>
<keyword evidence="7 10" id="KW-1133">Transmembrane helix</keyword>
<evidence type="ECO:0000256" key="3">
    <source>
        <dbReference type="ARBA" id="ARBA00020824"/>
    </source>
</evidence>
<evidence type="ECO:0000256" key="2">
    <source>
        <dbReference type="ARBA" id="ARBA00007904"/>
    </source>
</evidence>
<feature type="non-terminal residue" evidence="12">
    <location>
        <position position="1"/>
    </location>
</feature>
<evidence type="ECO:0000256" key="7">
    <source>
        <dbReference type="ARBA" id="ARBA00022989"/>
    </source>
</evidence>
<feature type="domain" description="ER membrane protein complex subunit 1 C-terminal" evidence="11">
    <location>
        <begin position="5"/>
        <end position="203"/>
    </location>
</feature>
<proteinExistence type="inferred from homology"/>
<keyword evidence="9" id="KW-0325">Glycoprotein</keyword>
<keyword evidence="5" id="KW-0732">Signal</keyword>
<evidence type="ECO:0000256" key="8">
    <source>
        <dbReference type="ARBA" id="ARBA00023136"/>
    </source>
</evidence>
<comment type="subcellular location">
    <subcellularLocation>
        <location evidence="1">Endoplasmic reticulum membrane</location>
        <topology evidence="1">Single-pass type I membrane protein</topology>
    </subcellularLocation>
</comment>
<evidence type="ECO:0000256" key="5">
    <source>
        <dbReference type="ARBA" id="ARBA00022729"/>
    </source>
</evidence>
<evidence type="ECO:0000256" key="9">
    <source>
        <dbReference type="ARBA" id="ARBA00023180"/>
    </source>
</evidence>
<evidence type="ECO:0000256" key="6">
    <source>
        <dbReference type="ARBA" id="ARBA00022824"/>
    </source>
</evidence>
<dbReference type="InterPro" id="IPR026895">
    <property type="entry name" value="EMC1"/>
</dbReference>
<feature type="transmembrane region" description="Helical" evidence="10">
    <location>
        <begin position="173"/>
        <end position="194"/>
    </location>
</feature>
<dbReference type="PANTHER" id="PTHR21573">
    <property type="entry name" value="ER MEMBRANE PROTEIN COMPLEX SUBUNIT 1"/>
    <property type="match status" value="1"/>
</dbReference>